<keyword evidence="2" id="KW-1133">Transmembrane helix</keyword>
<dbReference type="PANTHER" id="PTHR23084">
    <property type="entry name" value="PHOSPHATIDYLINOSITOL-4-PHOSPHATE 5-KINASE RELATED"/>
    <property type="match status" value="1"/>
</dbReference>
<dbReference type="EMBL" id="JBHUMF010000035">
    <property type="protein sequence ID" value="MFD2683141.1"/>
    <property type="molecule type" value="Genomic_DNA"/>
</dbReference>
<dbReference type="Gene3D" id="2.20.110.10">
    <property type="entry name" value="Histone H3 K4-specific methyltransferase SET7/9 N-terminal domain"/>
    <property type="match status" value="2"/>
</dbReference>
<dbReference type="PANTHER" id="PTHR23084:SF179">
    <property type="entry name" value="OS10G0565000 PROTEIN"/>
    <property type="match status" value="1"/>
</dbReference>
<evidence type="ECO:0008006" key="5">
    <source>
        <dbReference type="Google" id="ProtNLM"/>
    </source>
</evidence>
<keyword evidence="2" id="KW-0472">Membrane</keyword>
<feature type="transmembrane region" description="Helical" evidence="2">
    <location>
        <begin position="6"/>
        <end position="24"/>
    </location>
</feature>
<sequence length="293" mass="33620">MTMLVNFFLTLTIIVLIELLIGLVKPRWAVYWRPVERRNRWSVMKVWGSSLLFLFIILITLVTRWPIFFMLIGAIFGLVSIFAILIGLIKPAKIRCIGKTTRWKIIWQYTLLLIVLFFIAGLPASIEYEQDEIVMGIYEGDKQDGLKDGKGKISNYSGFYNGEWKSDLRNGTGKEVTNFGFLAKISYNGEWKDNQEEGYGEQTVQMLWLDAHYEGQWKNGLRHGEGTFIDRDGNVYKGQWKNDAPNGQGTFTLANGETYVGEVKDWERHGQGKAVDPDGKVLEGNWVEDELEE</sequence>
<dbReference type="InterPro" id="IPR003409">
    <property type="entry name" value="MORN"/>
</dbReference>
<dbReference type="SUPFAM" id="SSF82185">
    <property type="entry name" value="Histone H3 K4-specific methyltransferase SET7/9 N-terminal domain"/>
    <property type="match status" value="2"/>
</dbReference>
<organism evidence="3 4">
    <name type="scientific">Bacillus seohaeanensis</name>
    <dbReference type="NCBI Taxonomy" id="284580"/>
    <lineage>
        <taxon>Bacteria</taxon>
        <taxon>Bacillati</taxon>
        <taxon>Bacillota</taxon>
        <taxon>Bacilli</taxon>
        <taxon>Bacillales</taxon>
        <taxon>Bacillaceae</taxon>
        <taxon>Bacillus</taxon>
    </lineage>
</organism>
<name>A0ABW5RWP7_9BACI</name>
<proteinExistence type="predicted"/>
<dbReference type="RefSeq" id="WP_377938175.1">
    <property type="nucleotide sequence ID" value="NZ_JBHUMF010000035.1"/>
</dbReference>
<dbReference type="Pfam" id="PF02493">
    <property type="entry name" value="MORN"/>
    <property type="match status" value="6"/>
</dbReference>
<feature type="transmembrane region" description="Helical" evidence="2">
    <location>
        <begin position="44"/>
        <end position="62"/>
    </location>
</feature>
<keyword evidence="4" id="KW-1185">Reference proteome</keyword>
<dbReference type="SMART" id="SM00698">
    <property type="entry name" value="MORN"/>
    <property type="match status" value="5"/>
</dbReference>
<evidence type="ECO:0000256" key="1">
    <source>
        <dbReference type="ARBA" id="ARBA00022737"/>
    </source>
</evidence>
<dbReference type="Proteomes" id="UP001597506">
    <property type="component" value="Unassembled WGS sequence"/>
</dbReference>
<keyword evidence="2" id="KW-0812">Transmembrane</keyword>
<comment type="caution">
    <text evidence="3">The sequence shown here is derived from an EMBL/GenBank/DDBJ whole genome shotgun (WGS) entry which is preliminary data.</text>
</comment>
<feature type="transmembrane region" description="Helical" evidence="2">
    <location>
        <begin position="68"/>
        <end position="89"/>
    </location>
</feature>
<evidence type="ECO:0000256" key="2">
    <source>
        <dbReference type="SAM" id="Phobius"/>
    </source>
</evidence>
<keyword evidence="1" id="KW-0677">Repeat</keyword>
<feature type="transmembrane region" description="Helical" evidence="2">
    <location>
        <begin position="109"/>
        <end position="126"/>
    </location>
</feature>
<evidence type="ECO:0000313" key="4">
    <source>
        <dbReference type="Proteomes" id="UP001597506"/>
    </source>
</evidence>
<evidence type="ECO:0000313" key="3">
    <source>
        <dbReference type="EMBL" id="MFD2683141.1"/>
    </source>
</evidence>
<gene>
    <name evidence="3" type="ORF">ACFSUL_20620</name>
</gene>
<accession>A0ABW5RWP7</accession>
<reference evidence="4" key="1">
    <citation type="journal article" date="2019" name="Int. J. Syst. Evol. Microbiol.">
        <title>The Global Catalogue of Microorganisms (GCM) 10K type strain sequencing project: providing services to taxonomists for standard genome sequencing and annotation.</title>
        <authorList>
            <consortium name="The Broad Institute Genomics Platform"/>
            <consortium name="The Broad Institute Genome Sequencing Center for Infectious Disease"/>
            <person name="Wu L."/>
            <person name="Ma J."/>
        </authorList>
    </citation>
    <scope>NUCLEOTIDE SEQUENCE [LARGE SCALE GENOMIC DNA]</scope>
    <source>
        <strain evidence="4">KCTC 3913</strain>
    </source>
</reference>
<protein>
    <recommendedName>
        <fullName evidence="5">Membrane-binding protein</fullName>
    </recommendedName>
</protein>